<feature type="domain" description="Major facilitator superfamily (MFS) profile" evidence="8">
    <location>
        <begin position="69"/>
        <end position="565"/>
    </location>
</feature>
<keyword evidence="3 7" id="KW-0812">Transmembrane</keyword>
<dbReference type="GO" id="GO:0016020">
    <property type="term" value="C:membrane"/>
    <property type="evidence" value="ECO:0007669"/>
    <property type="project" value="UniProtKB-SubCell"/>
</dbReference>
<dbReference type="GO" id="GO:0022857">
    <property type="term" value="F:transmembrane transporter activity"/>
    <property type="evidence" value="ECO:0007669"/>
    <property type="project" value="InterPro"/>
</dbReference>
<dbReference type="PROSITE" id="PS50850">
    <property type="entry name" value="MFS"/>
    <property type="match status" value="1"/>
</dbReference>
<dbReference type="PANTHER" id="PTHR42718:SF9">
    <property type="entry name" value="MAJOR FACILITATOR SUPERFAMILY MULTIDRUG TRANSPORTER MFSC"/>
    <property type="match status" value="1"/>
</dbReference>
<feature type="compositionally biased region" description="Basic and acidic residues" evidence="6">
    <location>
        <begin position="36"/>
        <end position="49"/>
    </location>
</feature>
<accession>A0A0B4GRY6</accession>
<evidence type="ECO:0000313" key="10">
    <source>
        <dbReference type="Proteomes" id="UP000031192"/>
    </source>
</evidence>
<dbReference type="PANTHER" id="PTHR42718">
    <property type="entry name" value="MAJOR FACILITATOR SUPERFAMILY MULTIDRUG TRANSPORTER MFSC"/>
    <property type="match status" value="1"/>
</dbReference>
<dbReference type="Gene3D" id="1.20.1250.20">
    <property type="entry name" value="MFS general substrate transporter like domains"/>
    <property type="match status" value="1"/>
</dbReference>
<feature type="transmembrane region" description="Helical" evidence="7">
    <location>
        <begin position="389"/>
        <end position="409"/>
    </location>
</feature>
<dbReference type="CDD" id="cd17476">
    <property type="entry name" value="MFS_Amf1_MDR_like"/>
    <property type="match status" value="1"/>
</dbReference>
<sequence length="597" mass="63665">MGPEPLTAERDTTSRSQRGRADSDGNHNTRTVSVHTNHDDSDASLERNEPGSQDENGDLPMSKARCIALVATVTGAAFLNGLSCQVLNIQSVVIILPTIGRRLDIPESRQQWIVSSYSLAFGCFLLLWGRIADIYGKRLIFILGSLWVTCVTAANPFVPNETAFNLFRGLQGLGAAATVPTAIGILGVTFPPGKAKNYAFSTYGAGAPLGSVCGNLLSGLIAEYASWRWVFGALAILSAIITVAGILLIPPRPPPPPPSDTKPDGSVSENQPPAVDWLGAALITTALLALNLSLTEGNVVGWATPWVPVILIMSILLIALFALWQICLERRHARGLSRAPLIKTSVFRNRRFTAAMVIMGLFFAAFNNYLIFTTYFFQDFQGLSPLNTMLRYIPTGVTGVLVALIVAQLLSRIPTLFILVCGTLATSVACLLYAVPIPPTTTYWAYGFPAMVLAVVGADTTWPCLTLFTSQALPREDQAIGGALINAVGQFGRSIGLAVGTAIQTAAMAKARGVVVKEAGPIRQWDGDSLTGLRAASWVNFAFGTASLLVVVTAFRSMDIIGKSRPAATLVRDESGGGIVSTENNSNDLERTVAEKK</sequence>
<feature type="transmembrane region" description="Helical" evidence="7">
    <location>
        <begin position="140"/>
        <end position="158"/>
    </location>
</feature>
<feature type="transmembrane region" description="Helical" evidence="7">
    <location>
        <begin position="416"/>
        <end position="435"/>
    </location>
</feature>
<evidence type="ECO:0000256" key="4">
    <source>
        <dbReference type="ARBA" id="ARBA00022989"/>
    </source>
</evidence>
<feature type="transmembrane region" description="Helical" evidence="7">
    <location>
        <begin position="202"/>
        <end position="221"/>
    </location>
</feature>
<feature type="transmembrane region" description="Helical" evidence="7">
    <location>
        <begin position="535"/>
        <end position="555"/>
    </location>
</feature>
<keyword evidence="4 7" id="KW-1133">Transmembrane helix</keyword>
<comment type="caution">
    <text evidence="9">The sequence shown here is derived from an EMBL/GenBank/DDBJ whole genome shotgun (WGS) entry which is preliminary data.</text>
</comment>
<evidence type="ECO:0000313" key="9">
    <source>
        <dbReference type="EMBL" id="KID90070.1"/>
    </source>
</evidence>
<feature type="transmembrane region" description="Helical" evidence="7">
    <location>
        <begin position="111"/>
        <end position="128"/>
    </location>
</feature>
<dbReference type="SUPFAM" id="SSF103473">
    <property type="entry name" value="MFS general substrate transporter"/>
    <property type="match status" value="2"/>
</dbReference>
<dbReference type="HOGENOM" id="CLU_000960_27_0_1"/>
<evidence type="ECO:0000256" key="3">
    <source>
        <dbReference type="ARBA" id="ARBA00022692"/>
    </source>
</evidence>
<feature type="transmembrane region" description="Helical" evidence="7">
    <location>
        <begin position="352"/>
        <end position="377"/>
    </location>
</feature>
<feature type="compositionally biased region" description="Basic and acidic residues" evidence="6">
    <location>
        <begin position="588"/>
        <end position="597"/>
    </location>
</feature>
<dbReference type="Gene3D" id="1.20.1720.10">
    <property type="entry name" value="Multidrug resistance protein D"/>
    <property type="match status" value="1"/>
</dbReference>
<feature type="transmembrane region" description="Helical" evidence="7">
    <location>
        <begin position="306"/>
        <end position="328"/>
    </location>
</feature>
<evidence type="ECO:0000256" key="7">
    <source>
        <dbReference type="SAM" id="Phobius"/>
    </source>
</evidence>
<evidence type="ECO:0000259" key="8">
    <source>
        <dbReference type="PROSITE" id="PS50850"/>
    </source>
</evidence>
<evidence type="ECO:0000256" key="6">
    <source>
        <dbReference type="SAM" id="MobiDB-lite"/>
    </source>
</evidence>
<dbReference type="EMBL" id="AZNH01000006">
    <property type="protein sequence ID" value="KID90070.1"/>
    <property type="molecule type" value="Genomic_DNA"/>
</dbReference>
<evidence type="ECO:0000256" key="2">
    <source>
        <dbReference type="ARBA" id="ARBA00022448"/>
    </source>
</evidence>
<evidence type="ECO:0000256" key="5">
    <source>
        <dbReference type="ARBA" id="ARBA00023136"/>
    </source>
</evidence>
<dbReference type="AlphaFoldDB" id="A0A0B4GRY6"/>
<dbReference type="OrthoDB" id="2985014at2759"/>
<comment type="subcellular location">
    <subcellularLocation>
        <location evidence="1">Membrane</location>
        <topology evidence="1">Multi-pass membrane protein</topology>
    </subcellularLocation>
</comment>
<name>A0A0B4GRY6_METGA</name>
<organism evidence="9 10">
    <name type="scientific">Metarhizium guizhouense (strain ARSEF 977)</name>
    <dbReference type="NCBI Taxonomy" id="1276136"/>
    <lineage>
        <taxon>Eukaryota</taxon>
        <taxon>Fungi</taxon>
        <taxon>Dikarya</taxon>
        <taxon>Ascomycota</taxon>
        <taxon>Pezizomycotina</taxon>
        <taxon>Sordariomycetes</taxon>
        <taxon>Hypocreomycetidae</taxon>
        <taxon>Hypocreales</taxon>
        <taxon>Clavicipitaceae</taxon>
        <taxon>Metarhizium</taxon>
    </lineage>
</organism>
<feature type="compositionally biased region" description="Basic and acidic residues" evidence="6">
    <location>
        <begin position="7"/>
        <end position="27"/>
    </location>
</feature>
<keyword evidence="10" id="KW-1185">Reference proteome</keyword>
<feature type="region of interest" description="Disordered" evidence="6">
    <location>
        <begin position="576"/>
        <end position="597"/>
    </location>
</feature>
<keyword evidence="2" id="KW-0813">Transport</keyword>
<feature type="transmembrane region" description="Helical" evidence="7">
    <location>
        <begin position="227"/>
        <end position="249"/>
    </location>
</feature>
<reference evidence="9 10" key="1">
    <citation type="journal article" date="2014" name="Proc. Natl. Acad. Sci. U.S.A.">
        <title>Trajectory and genomic determinants of fungal-pathogen speciation and host adaptation.</title>
        <authorList>
            <person name="Hu X."/>
            <person name="Xiao G."/>
            <person name="Zheng P."/>
            <person name="Shang Y."/>
            <person name="Su Y."/>
            <person name="Zhang X."/>
            <person name="Liu X."/>
            <person name="Zhan S."/>
            <person name="St Leger R.J."/>
            <person name="Wang C."/>
        </authorList>
    </citation>
    <scope>NUCLEOTIDE SEQUENCE [LARGE SCALE GENOMIC DNA]</scope>
    <source>
        <strain evidence="9 10">ARSEF 977</strain>
    </source>
</reference>
<keyword evidence="5 7" id="KW-0472">Membrane</keyword>
<dbReference type="InterPro" id="IPR036259">
    <property type="entry name" value="MFS_trans_sf"/>
</dbReference>
<feature type="transmembrane region" description="Helical" evidence="7">
    <location>
        <begin position="170"/>
        <end position="190"/>
    </location>
</feature>
<evidence type="ECO:0000256" key="1">
    <source>
        <dbReference type="ARBA" id="ARBA00004141"/>
    </source>
</evidence>
<dbReference type="InterPro" id="IPR020846">
    <property type="entry name" value="MFS_dom"/>
</dbReference>
<proteinExistence type="predicted"/>
<protein>
    <submittedName>
        <fullName evidence="9">Major facilitator superfamily domain, general substrate transporter</fullName>
    </submittedName>
</protein>
<dbReference type="Proteomes" id="UP000031192">
    <property type="component" value="Unassembled WGS sequence"/>
</dbReference>
<dbReference type="Pfam" id="PF07690">
    <property type="entry name" value="MFS_1"/>
    <property type="match status" value="1"/>
</dbReference>
<gene>
    <name evidence="9" type="ORF">MGU_02775</name>
</gene>
<dbReference type="InterPro" id="IPR011701">
    <property type="entry name" value="MFS"/>
</dbReference>
<feature type="region of interest" description="Disordered" evidence="6">
    <location>
        <begin position="1"/>
        <end position="59"/>
    </location>
</feature>